<comment type="caution">
    <text evidence="2">The sequence shown here is derived from an EMBL/GenBank/DDBJ whole genome shotgun (WGS) entry which is preliminary data.</text>
</comment>
<protein>
    <submittedName>
        <fullName evidence="2">Uncharacterized protein</fullName>
    </submittedName>
</protein>
<proteinExistence type="predicted"/>
<dbReference type="EMBL" id="JAOYFB010000002">
    <property type="protein sequence ID" value="KAK4009044.1"/>
    <property type="molecule type" value="Genomic_DNA"/>
</dbReference>
<evidence type="ECO:0000256" key="1">
    <source>
        <dbReference type="SAM" id="Phobius"/>
    </source>
</evidence>
<feature type="transmembrane region" description="Helical" evidence="1">
    <location>
        <begin position="90"/>
        <end position="111"/>
    </location>
</feature>
<keyword evidence="3" id="KW-1185">Reference proteome</keyword>
<keyword evidence="1" id="KW-0812">Transmembrane</keyword>
<keyword evidence="1" id="KW-1133">Transmembrane helix</keyword>
<evidence type="ECO:0000313" key="2">
    <source>
        <dbReference type="EMBL" id="KAK4009044.1"/>
    </source>
</evidence>
<accession>A0ABQ9Z824</accession>
<dbReference type="Proteomes" id="UP001234178">
    <property type="component" value="Unassembled WGS sequence"/>
</dbReference>
<name>A0ABQ9Z824_9CRUS</name>
<feature type="transmembrane region" description="Helical" evidence="1">
    <location>
        <begin position="12"/>
        <end position="34"/>
    </location>
</feature>
<gene>
    <name evidence="2" type="ORF">OUZ56_014185</name>
</gene>
<sequence length="144" mass="16106">MLTGREKAKSCFKLCVQLILCCVTLIAILSAGIISKGSICFIISSMSRDRTVSNDSDSLYQHAERFASWSIFFSFEVSELFGFLQSLHAVGLHGVLITNCLYLIPVLFNFLSRKPDKPKRVAKMTMDGFAFLSQLTGCLHWTLI</sequence>
<evidence type="ECO:0000313" key="3">
    <source>
        <dbReference type="Proteomes" id="UP001234178"/>
    </source>
</evidence>
<keyword evidence="1" id="KW-0472">Membrane</keyword>
<reference evidence="2 3" key="1">
    <citation type="journal article" date="2023" name="Nucleic Acids Res.">
        <title>The hologenome of Daphnia magna reveals possible DNA methylation and microbiome-mediated evolution of the host genome.</title>
        <authorList>
            <person name="Chaturvedi A."/>
            <person name="Li X."/>
            <person name="Dhandapani V."/>
            <person name="Marshall H."/>
            <person name="Kissane S."/>
            <person name="Cuenca-Cambronero M."/>
            <person name="Asole G."/>
            <person name="Calvet F."/>
            <person name="Ruiz-Romero M."/>
            <person name="Marangio P."/>
            <person name="Guigo R."/>
            <person name="Rago D."/>
            <person name="Mirbahai L."/>
            <person name="Eastwood N."/>
            <person name="Colbourne J.K."/>
            <person name="Zhou J."/>
            <person name="Mallon E."/>
            <person name="Orsini L."/>
        </authorList>
    </citation>
    <scope>NUCLEOTIDE SEQUENCE [LARGE SCALE GENOMIC DNA]</scope>
    <source>
        <strain evidence="2">LRV0_1</strain>
    </source>
</reference>
<organism evidence="2 3">
    <name type="scientific">Daphnia magna</name>
    <dbReference type="NCBI Taxonomy" id="35525"/>
    <lineage>
        <taxon>Eukaryota</taxon>
        <taxon>Metazoa</taxon>
        <taxon>Ecdysozoa</taxon>
        <taxon>Arthropoda</taxon>
        <taxon>Crustacea</taxon>
        <taxon>Branchiopoda</taxon>
        <taxon>Diplostraca</taxon>
        <taxon>Cladocera</taxon>
        <taxon>Anomopoda</taxon>
        <taxon>Daphniidae</taxon>
        <taxon>Daphnia</taxon>
    </lineage>
</organism>